<keyword evidence="3" id="KW-0012">Acyltransferase</keyword>
<keyword evidence="1" id="KW-0812">Transmembrane</keyword>
<dbReference type="PANTHER" id="PTHR23028:SF53">
    <property type="entry name" value="ACYL_TRANSF_3 DOMAIN-CONTAINING PROTEIN"/>
    <property type="match status" value="1"/>
</dbReference>
<name>A0ABS5TEF5_9ACTN</name>
<evidence type="ECO:0000313" key="4">
    <source>
        <dbReference type="Proteomes" id="UP001197247"/>
    </source>
</evidence>
<keyword evidence="1" id="KW-1133">Transmembrane helix</keyword>
<accession>A0ABS5TEF5</accession>
<comment type="caution">
    <text evidence="3">The sequence shown here is derived from an EMBL/GenBank/DDBJ whole genome shotgun (WGS) entry which is preliminary data.</text>
</comment>
<protein>
    <submittedName>
        <fullName evidence="3">Acyltransferase</fullName>
    </submittedName>
</protein>
<feature type="transmembrane region" description="Helical" evidence="1">
    <location>
        <begin position="186"/>
        <end position="206"/>
    </location>
</feature>
<feature type="transmembrane region" description="Helical" evidence="1">
    <location>
        <begin position="218"/>
        <end position="239"/>
    </location>
</feature>
<feature type="transmembrane region" description="Helical" evidence="1">
    <location>
        <begin position="31"/>
        <end position="52"/>
    </location>
</feature>
<feature type="transmembrane region" description="Helical" evidence="1">
    <location>
        <begin position="7"/>
        <end position="25"/>
    </location>
</feature>
<feature type="transmembrane region" description="Helical" evidence="1">
    <location>
        <begin position="156"/>
        <end position="174"/>
    </location>
</feature>
<reference evidence="3 4" key="1">
    <citation type="submission" date="2021-05" db="EMBL/GenBank/DDBJ databases">
        <title>Kineosporia and Streptomyces sp. nov. two new marine actinobacteria isolated from Coral.</title>
        <authorList>
            <person name="Buangrab K."/>
            <person name="Sutthacheep M."/>
            <person name="Yeemin T."/>
            <person name="Harunari E."/>
            <person name="Igarashi Y."/>
            <person name="Kanchanasin P."/>
            <person name="Tanasupawat S."/>
            <person name="Phongsopitanun W."/>
        </authorList>
    </citation>
    <scope>NUCLEOTIDE SEQUENCE [LARGE SCALE GENOMIC DNA]</scope>
    <source>
        <strain evidence="3 4">J2-2</strain>
    </source>
</reference>
<evidence type="ECO:0000259" key="2">
    <source>
        <dbReference type="Pfam" id="PF01757"/>
    </source>
</evidence>
<dbReference type="Pfam" id="PF01757">
    <property type="entry name" value="Acyl_transf_3"/>
    <property type="match status" value="1"/>
</dbReference>
<feature type="domain" description="Acyltransferase 3" evidence="2">
    <location>
        <begin position="6"/>
        <end position="323"/>
    </location>
</feature>
<evidence type="ECO:0000313" key="3">
    <source>
        <dbReference type="EMBL" id="MBT0769475.1"/>
    </source>
</evidence>
<dbReference type="InterPro" id="IPR050879">
    <property type="entry name" value="Acyltransferase_3"/>
</dbReference>
<dbReference type="RefSeq" id="WP_214155777.1">
    <property type="nucleotide sequence ID" value="NZ_JAHBAY010000004.1"/>
</dbReference>
<dbReference type="InterPro" id="IPR002656">
    <property type="entry name" value="Acyl_transf_3_dom"/>
</dbReference>
<dbReference type="EMBL" id="JAHBAY010000004">
    <property type="protein sequence ID" value="MBT0769475.1"/>
    <property type="molecule type" value="Genomic_DNA"/>
</dbReference>
<dbReference type="GO" id="GO:0016746">
    <property type="term" value="F:acyltransferase activity"/>
    <property type="evidence" value="ECO:0007669"/>
    <property type="project" value="UniProtKB-KW"/>
</dbReference>
<keyword evidence="4" id="KW-1185">Reference proteome</keyword>
<feature type="transmembrane region" description="Helical" evidence="1">
    <location>
        <begin position="73"/>
        <end position="94"/>
    </location>
</feature>
<organism evidence="3 4">
    <name type="scientific">Kineosporia corallincola</name>
    <dbReference type="NCBI Taxonomy" id="2835133"/>
    <lineage>
        <taxon>Bacteria</taxon>
        <taxon>Bacillati</taxon>
        <taxon>Actinomycetota</taxon>
        <taxon>Actinomycetes</taxon>
        <taxon>Kineosporiales</taxon>
        <taxon>Kineosporiaceae</taxon>
        <taxon>Kineosporia</taxon>
    </lineage>
</organism>
<dbReference type="PANTHER" id="PTHR23028">
    <property type="entry name" value="ACETYLTRANSFERASE"/>
    <property type="match status" value="1"/>
</dbReference>
<dbReference type="Proteomes" id="UP001197247">
    <property type="component" value="Unassembled WGS sequence"/>
</dbReference>
<keyword evidence="1" id="KW-0472">Membrane</keyword>
<feature type="transmembrane region" description="Helical" evidence="1">
    <location>
        <begin position="312"/>
        <end position="330"/>
    </location>
</feature>
<proteinExistence type="predicted"/>
<feature type="transmembrane region" description="Helical" evidence="1">
    <location>
        <begin position="245"/>
        <end position="265"/>
    </location>
</feature>
<gene>
    <name evidence="3" type="ORF">KIH74_11125</name>
</gene>
<evidence type="ECO:0000256" key="1">
    <source>
        <dbReference type="SAM" id="Phobius"/>
    </source>
</evidence>
<sequence>MNKHITALDGVRGLAILAVIITHVLPTRGGGGLWIGVDVFFVLSGYLITKILMTEWNRYGSISLRRFYIRRALRLYPALITAVLLCIPFGPIISGSWHEFGLDALMSITYMTDLVSFLAGNPNSGLGHTWSLAIEEHFYLAWPPVLFLALKRHWNLRALTAVSIVVALVFLWIYRVSEANQIPPGYFAPHARAFAPLIGCLLAIVLHDRRRYSMHPLGAPMVVTGLAGLAVVAAVADRFPRNDYLFPESVGAAGAAALVITGVVIDQSSQPARLLECGPLRWMGKISYGWYLYHFPVFTILDHYVADGGVRFALALPGSMLLASASYRWIETPFLRRKKQYAPSRSSHEIIDLTEPQRSGTPRTVSS</sequence>
<keyword evidence="3" id="KW-0808">Transferase</keyword>